<keyword evidence="2" id="KW-1185">Reference proteome</keyword>
<organism evidence="1 2">
    <name type="scientific">Cichorium intybus</name>
    <name type="common">Chicory</name>
    <dbReference type="NCBI Taxonomy" id="13427"/>
    <lineage>
        <taxon>Eukaryota</taxon>
        <taxon>Viridiplantae</taxon>
        <taxon>Streptophyta</taxon>
        <taxon>Embryophyta</taxon>
        <taxon>Tracheophyta</taxon>
        <taxon>Spermatophyta</taxon>
        <taxon>Magnoliopsida</taxon>
        <taxon>eudicotyledons</taxon>
        <taxon>Gunneridae</taxon>
        <taxon>Pentapetalae</taxon>
        <taxon>asterids</taxon>
        <taxon>campanulids</taxon>
        <taxon>Asterales</taxon>
        <taxon>Asteraceae</taxon>
        <taxon>Cichorioideae</taxon>
        <taxon>Cichorieae</taxon>
        <taxon>Cichoriinae</taxon>
        <taxon>Cichorium</taxon>
    </lineage>
</organism>
<dbReference type="Proteomes" id="UP001055811">
    <property type="component" value="Linkage Group LG03"/>
</dbReference>
<comment type="caution">
    <text evidence="1">The sequence shown here is derived from an EMBL/GenBank/DDBJ whole genome shotgun (WGS) entry which is preliminary data.</text>
</comment>
<reference evidence="2" key="1">
    <citation type="journal article" date="2022" name="Mol. Ecol. Resour.">
        <title>The genomes of chicory, endive, great burdock and yacon provide insights into Asteraceae palaeo-polyploidization history and plant inulin production.</title>
        <authorList>
            <person name="Fan W."/>
            <person name="Wang S."/>
            <person name="Wang H."/>
            <person name="Wang A."/>
            <person name="Jiang F."/>
            <person name="Liu H."/>
            <person name="Zhao H."/>
            <person name="Xu D."/>
            <person name="Zhang Y."/>
        </authorList>
    </citation>
    <scope>NUCLEOTIDE SEQUENCE [LARGE SCALE GENOMIC DNA]</scope>
    <source>
        <strain evidence="2">cv. Punajuju</strain>
    </source>
</reference>
<reference evidence="1 2" key="2">
    <citation type="journal article" date="2022" name="Mol. Ecol. Resour.">
        <title>The genomes of chicory, endive, great burdock and yacon provide insights into Asteraceae paleo-polyploidization history and plant inulin production.</title>
        <authorList>
            <person name="Fan W."/>
            <person name="Wang S."/>
            <person name="Wang H."/>
            <person name="Wang A."/>
            <person name="Jiang F."/>
            <person name="Liu H."/>
            <person name="Zhao H."/>
            <person name="Xu D."/>
            <person name="Zhang Y."/>
        </authorList>
    </citation>
    <scope>NUCLEOTIDE SEQUENCE [LARGE SCALE GENOMIC DNA]</scope>
    <source>
        <strain evidence="2">cv. Punajuju</strain>
        <tissue evidence="1">Leaves</tissue>
    </source>
</reference>
<name>A0ACB9EZC2_CICIN</name>
<dbReference type="EMBL" id="CM042011">
    <property type="protein sequence ID" value="KAI3764061.1"/>
    <property type="molecule type" value="Genomic_DNA"/>
</dbReference>
<proteinExistence type="predicted"/>
<protein>
    <submittedName>
        <fullName evidence="1">Uncharacterized protein</fullName>
    </submittedName>
</protein>
<gene>
    <name evidence="1" type="ORF">L2E82_14061</name>
</gene>
<sequence length="83" mass="9480">MSIPNSDLEVEEHNNDIHSQSPHPALKRHDSLDIEAAKFRGHRDQNGTESWRVVLKLAFQSLGVVYGDLGTSPRVFKHLPEWH</sequence>
<evidence type="ECO:0000313" key="1">
    <source>
        <dbReference type="EMBL" id="KAI3764061.1"/>
    </source>
</evidence>
<evidence type="ECO:0000313" key="2">
    <source>
        <dbReference type="Proteomes" id="UP001055811"/>
    </source>
</evidence>
<accession>A0ACB9EZC2</accession>